<comment type="caution">
    <text evidence="3">The sequence shown here is derived from an EMBL/GenBank/DDBJ whole genome shotgun (WGS) entry which is preliminary data.</text>
</comment>
<keyword evidence="4" id="KW-1185">Reference proteome</keyword>
<dbReference type="EMBL" id="JABEVY010000523">
    <property type="protein sequence ID" value="KAF5230452.1"/>
    <property type="molecule type" value="Genomic_DNA"/>
</dbReference>
<feature type="compositionally biased region" description="Low complexity" evidence="1">
    <location>
        <begin position="86"/>
        <end position="99"/>
    </location>
</feature>
<feature type="signal peptide" evidence="2">
    <location>
        <begin position="1"/>
        <end position="18"/>
    </location>
</feature>
<evidence type="ECO:0000313" key="3">
    <source>
        <dbReference type="EMBL" id="KAF5230452.1"/>
    </source>
</evidence>
<reference evidence="3 4" key="1">
    <citation type="journal article" date="2020" name="BMC Genomics">
        <title>Correction to: Identification and distribution of gene clusters required for synthesis of sphingolipid metabolism inhibitors in diverse species of the filamentous fungus Fusarium.</title>
        <authorList>
            <person name="Kim H.S."/>
            <person name="Lohmar J.M."/>
            <person name="Busman M."/>
            <person name="Brown D.W."/>
            <person name="Naumann T.A."/>
            <person name="Divon H.H."/>
            <person name="Lysoe E."/>
            <person name="Uhlig S."/>
            <person name="Proctor R.H."/>
        </authorList>
    </citation>
    <scope>NUCLEOTIDE SEQUENCE [LARGE SCALE GENOMIC DNA]</scope>
    <source>
        <strain evidence="3 4">NRRL 25214</strain>
    </source>
</reference>
<evidence type="ECO:0008006" key="5">
    <source>
        <dbReference type="Google" id="ProtNLM"/>
    </source>
</evidence>
<feature type="region of interest" description="Disordered" evidence="1">
    <location>
        <begin position="53"/>
        <end position="123"/>
    </location>
</feature>
<protein>
    <recommendedName>
        <fullName evidence="5">Hydrophobin</fullName>
    </recommendedName>
</protein>
<evidence type="ECO:0000313" key="4">
    <source>
        <dbReference type="Proteomes" id="UP000573603"/>
    </source>
</evidence>
<organism evidence="3 4">
    <name type="scientific">Fusarium anthophilum</name>
    <dbReference type="NCBI Taxonomy" id="48485"/>
    <lineage>
        <taxon>Eukaryota</taxon>
        <taxon>Fungi</taxon>
        <taxon>Dikarya</taxon>
        <taxon>Ascomycota</taxon>
        <taxon>Pezizomycotina</taxon>
        <taxon>Sordariomycetes</taxon>
        <taxon>Hypocreomycetidae</taxon>
        <taxon>Hypocreales</taxon>
        <taxon>Nectriaceae</taxon>
        <taxon>Fusarium</taxon>
        <taxon>Fusarium fujikuroi species complex</taxon>
    </lineage>
</organism>
<gene>
    <name evidence="3" type="ORF">FANTH_13831</name>
</gene>
<proteinExistence type="predicted"/>
<dbReference type="Proteomes" id="UP000573603">
    <property type="component" value="Unassembled WGS sequence"/>
</dbReference>
<evidence type="ECO:0000256" key="2">
    <source>
        <dbReference type="SAM" id="SignalP"/>
    </source>
</evidence>
<evidence type="ECO:0000256" key="1">
    <source>
        <dbReference type="SAM" id="MobiDB-lite"/>
    </source>
</evidence>
<sequence length="156" mass="15568">MKHLSTLTLLPLLSGVLAGGNDLASSCVLTRVLPTVTVGCSENLTGAATALSPHATQQSGDQHYPSAAVEPDVHHPGTQSLTANPNQSTSSGSGQNSDSRPANVGQSGKNTTQAAPGSSDAPAIASGSSGLIGHMSVEMVMASLLACLMPVLIDLV</sequence>
<keyword evidence="2" id="KW-0732">Signal</keyword>
<name>A0A8H5DP35_9HYPO</name>
<dbReference type="AlphaFoldDB" id="A0A8H5DP35"/>
<accession>A0A8H5DP35</accession>
<feature type="chain" id="PRO_5034899434" description="Hydrophobin" evidence="2">
    <location>
        <begin position="19"/>
        <end position="156"/>
    </location>
</feature>
<feature type="compositionally biased region" description="Polar residues" evidence="1">
    <location>
        <begin position="104"/>
        <end position="116"/>
    </location>
</feature>